<proteinExistence type="predicted"/>
<dbReference type="EMBL" id="CP014327">
    <property type="protein sequence ID" value="AML51288.1"/>
    <property type="molecule type" value="Genomic_DNA"/>
</dbReference>
<evidence type="ECO:0000256" key="1">
    <source>
        <dbReference type="SAM" id="Phobius"/>
    </source>
</evidence>
<keyword evidence="1" id="KW-1133">Transmembrane helix</keyword>
<name>A0A126UZ00_9RHOB</name>
<keyword evidence="1" id="KW-0812">Transmembrane</keyword>
<dbReference type="KEGG" id="hat:RC74_08525"/>
<dbReference type="Proteomes" id="UP000070371">
    <property type="component" value="Chromosome"/>
</dbReference>
<reference evidence="2 3" key="1">
    <citation type="submission" date="2016-02" db="EMBL/GenBank/DDBJ databases">
        <title>Complete genome sequence of Halocynthiibacter arcticus PAMC 20958t from arctic marine sediment.</title>
        <authorList>
            <person name="Lee Y.M."/>
            <person name="Baek K."/>
            <person name="Lee H.K."/>
            <person name="Shin S.C."/>
        </authorList>
    </citation>
    <scope>NUCLEOTIDE SEQUENCE [LARGE SCALE GENOMIC DNA]</scope>
    <source>
        <strain evidence="2">PAMC 20958</strain>
    </source>
</reference>
<dbReference type="STRING" id="1579316.RC74_08525"/>
<accession>A0A126UZ00</accession>
<keyword evidence="1" id="KW-0472">Membrane</keyword>
<sequence>MDPDLFLVIGLLIGGFTIPPILGAIFDGRPPRTPAVLVVIAGGMIAFAVIQKPGGYVIQDIPGVFSHVIGKYL</sequence>
<evidence type="ECO:0008006" key="4">
    <source>
        <dbReference type="Google" id="ProtNLM"/>
    </source>
</evidence>
<organism evidence="2 3">
    <name type="scientific">Falsihalocynthiibacter arcticus</name>
    <dbReference type="NCBI Taxonomy" id="1579316"/>
    <lineage>
        <taxon>Bacteria</taxon>
        <taxon>Pseudomonadati</taxon>
        <taxon>Pseudomonadota</taxon>
        <taxon>Alphaproteobacteria</taxon>
        <taxon>Rhodobacterales</taxon>
        <taxon>Roseobacteraceae</taxon>
        <taxon>Falsihalocynthiibacter</taxon>
    </lineage>
</organism>
<dbReference type="RefSeq" id="WP_039001862.1">
    <property type="nucleotide sequence ID" value="NZ_CP014327.1"/>
</dbReference>
<keyword evidence="3" id="KW-1185">Reference proteome</keyword>
<evidence type="ECO:0000313" key="3">
    <source>
        <dbReference type="Proteomes" id="UP000070371"/>
    </source>
</evidence>
<evidence type="ECO:0000313" key="2">
    <source>
        <dbReference type="EMBL" id="AML51288.1"/>
    </source>
</evidence>
<gene>
    <name evidence="2" type="ORF">RC74_08525</name>
</gene>
<feature type="transmembrane region" description="Helical" evidence="1">
    <location>
        <begin position="33"/>
        <end position="50"/>
    </location>
</feature>
<protein>
    <recommendedName>
        <fullName evidence="4">50S ribosomal protein L35</fullName>
    </recommendedName>
</protein>
<dbReference type="OrthoDB" id="7875801at2"/>
<dbReference type="AlphaFoldDB" id="A0A126UZ00"/>